<dbReference type="OrthoDB" id="3027122at2759"/>
<accession>A0A9P5Q1B8</accession>
<keyword evidence="3" id="KW-1185">Reference proteome</keyword>
<dbReference type="Gene3D" id="1.20.930.20">
    <property type="entry name" value="Adaptor protein Cbl, N-terminal domain"/>
    <property type="match status" value="1"/>
</dbReference>
<organism evidence="2 3">
    <name type="scientific">Rhodocollybia butyracea</name>
    <dbReference type="NCBI Taxonomy" id="206335"/>
    <lineage>
        <taxon>Eukaryota</taxon>
        <taxon>Fungi</taxon>
        <taxon>Dikarya</taxon>
        <taxon>Basidiomycota</taxon>
        <taxon>Agaricomycotina</taxon>
        <taxon>Agaricomycetes</taxon>
        <taxon>Agaricomycetidae</taxon>
        <taxon>Agaricales</taxon>
        <taxon>Marasmiineae</taxon>
        <taxon>Omphalotaceae</taxon>
        <taxon>Rhodocollybia</taxon>
    </lineage>
</organism>
<sequence>MRKTIQSLKKKLRGPTKSAAGTPSHPTLNELLRAAEISIRLLKELSDTVPFIGSAASGAIFIIEQCKKYARNSKDFKDLLGSLETLKNLVSPYQDGNLPLKAMESIKQFDSVISDIRKEVESLESTGRISQFVNGSDNQDRVKDIIQRVKEAVDRVMLASMLGVSRGVEEVSYSLEEVFRGVNVS</sequence>
<dbReference type="AlphaFoldDB" id="A0A9P5Q1B8"/>
<dbReference type="InterPro" id="IPR059179">
    <property type="entry name" value="MLKL-like_MCAfunc"/>
</dbReference>
<evidence type="ECO:0000313" key="3">
    <source>
        <dbReference type="Proteomes" id="UP000772434"/>
    </source>
</evidence>
<protein>
    <submittedName>
        <fullName evidence="2">Uncharacterized protein</fullName>
    </submittedName>
</protein>
<feature type="compositionally biased region" description="Basic residues" evidence="1">
    <location>
        <begin position="1"/>
        <end position="14"/>
    </location>
</feature>
<dbReference type="CDD" id="cd21037">
    <property type="entry name" value="MLKL_NTD"/>
    <property type="match status" value="1"/>
</dbReference>
<name>A0A9P5Q1B8_9AGAR</name>
<dbReference type="GO" id="GO:0007166">
    <property type="term" value="P:cell surface receptor signaling pathway"/>
    <property type="evidence" value="ECO:0007669"/>
    <property type="project" value="InterPro"/>
</dbReference>
<dbReference type="Proteomes" id="UP000772434">
    <property type="component" value="Unassembled WGS sequence"/>
</dbReference>
<reference evidence="2" key="1">
    <citation type="submission" date="2020-11" db="EMBL/GenBank/DDBJ databases">
        <authorList>
            <consortium name="DOE Joint Genome Institute"/>
            <person name="Ahrendt S."/>
            <person name="Riley R."/>
            <person name="Andreopoulos W."/>
            <person name="Labutti K."/>
            <person name="Pangilinan J."/>
            <person name="Ruiz-Duenas F.J."/>
            <person name="Barrasa J.M."/>
            <person name="Sanchez-Garcia M."/>
            <person name="Camarero S."/>
            <person name="Miyauchi S."/>
            <person name="Serrano A."/>
            <person name="Linde D."/>
            <person name="Babiker R."/>
            <person name="Drula E."/>
            <person name="Ayuso-Fernandez I."/>
            <person name="Pacheco R."/>
            <person name="Padilla G."/>
            <person name="Ferreira P."/>
            <person name="Barriuso J."/>
            <person name="Kellner H."/>
            <person name="Castanera R."/>
            <person name="Alfaro M."/>
            <person name="Ramirez L."/>
            <person name="Pisabarro A.G."/>
            <person name="Kuo A."/>
            <person name="Tritt A."/>
            <person name="Lipzen A."/>
            <person name="He G."/>
            <person name="Yan M."/>
            <person name="Ng V."/>
            <person name="Cullen D."/>
            <person name="Martin F."/>
            <person name="Rosso M.-N."/>
            <person name="Henrissat B."/>
            <person name="Hibbett D."/>
            <person name="Martinez A.T."/>
            <person name="Grigoriev I.V."/>
        </authorList>
    </citation>
    <scope>NUCLEOTIDE SEQUENCE</scope>
    <source>
        <strain evidence="2">AH 40177</strain>
    </source>
</reference>
<proteinExistence type="predicted"/>
<comment type="caution">
    <text evidence="2">The sequence shown here is derived from an EMBL/GenBank/DDBJ whole genome shotgun (WGS) entry which is preliminary data.</text>
</comment>
<dbReference type="EMBL" id="JADNRY010000021">
    <property type="protein sequence ID" value="KAF9072862.1"/>
    <property type="molecule type" value="Genomic_DNA"/>
</dbReference>
<gene>
    <name evidence="2" type="ORF">BDP27DRAFT_367457</name>
</gene>
<dbReference type="InterPro" id="IPR036537">
    <property type="entry name" value="Adaptor_Cbl_N_dom_sf"/>
</dbReference>
<evidence type="ECO:0000256" key="1">
    <source>
        <dbReference type="SAM" id="MobiDB-lite"/>
    </source>
</evidence>
<evidence type="ECO:0000313" key="2">
    <source>
        <dbReference type="EMBL" id="KAF9072862.1"/>
    </source>
</evidence>
<feature type="region of interest" description="Disordered" evidence="1">
    <location>
        <begin position="1"/>
        <end position="25"/>
    </location>
</feature>